<dbReference type="InterPro" id="IPR013083">
    <property type="entry name" value="Znf_RING/FYVE/PHD"/>
</dbReference>
<dbReference type="EMBL" id="CACVKT020010119">
    <property type="protein sequence ID" value="CAC5424940.1"/>
    <property type="molecule type" value="Genomic_DNA"/>
</dbReference>
<dbReference type="InterPro" id="IPR011011">
    <property type="entry name" value="Znf_FYVE_PHD"/>
</dbReference>
<dbReference type="Gene3D" id="3.30.40.10">
    <property type="entry name" value="Zinc/RING finger domain, C3HC4 (zinc finger)"/>
    <property type="match status" value="1"/>
</dbReference>
<feature type="compositionally biased region" description="Basic residues" evidence="4">
    <location>
        <begin position="102"/>
        <end position="112"/>
    </location>
</feature>
<evidence type="ECO:0000313" key="6">
    <source>
        <dbReference type="EMBL" id="CAC5424940.1"/>
    </source>
</evidence>
<accession>A0A6J8EWQ6</accession>
<name>A0A6J8EWQ6_MYTCO</name>
<evidence type="ECO:0000259" key="5">
    <source>
        <dbReference type="Pfam" id="PF00628"/>
    </source>
</evidence>
<keyword evidence="7" id="KW-1185">Reference proteome</keyword>
<reference evidence="6 7" key="1">
    <citation type="submission" date="2020-06" db="EMBL/GenBank/DDBJ databases">
        <authorList>
            <person name="Li R."/>
            <person name="Bekaert M."/>
        </authorList>
    </citation>
    <scope>NUCLEOTIDE SEQUENCE [LARGE SCALE GENOMIC DNA]</scope>
    <source>
        <strain evidence="7">wild</strain>
    </source>
</reference>
<evidence type="ECO:0000313" key="7">
    <source>
        <dbReference type="Proteomes" id="UP000507470"/>
    </source>
</evidence>
<evidence type="ECO:0000256" key="2">
    <source>
        <dbReference type="ARBA" id="ARBA00022771"/>
    </source>
</evidence>
<dbReference type="GO" id="GO:0008270">
    <property type="term" value="F:zinc ion binding"/>
    <property type="evidence" value="ECO:0007669"/>
    <property type="project" value="UniProtKB-KW"/>
</dbReference>
<protein>
    <recommendedName>
        <fullName evidence="5">PHD-type domain-containing protein</fullName>
    </recommendedName>
</protein>
<gene>
    <name evidence="6" type="ORF">MCOR_56802</name>
</gene>
<dbReference type="Proteomes" id="UP000507470">
    <property type="component" value="Unassembled WGS sequence"/>
</dbReference>
<feature type="compositionally biased region" description="Polar residues" evidence="4">
    <location>
        <begin position="113"/>
        <end position="122"/>
    </location>
</feature>
<feature type="region of interest" description="Disordered" evidence="4">
    <location>
        <begin position="80"/>
        <end position="122"/>
    </location>
</feature>
<feature type="domain" description="PHD-type" evidence="5">
    <location>
        <begin position="21"/>
        <end position="65"/>
    </location>
</feature>
<keyword evidence="1" id="KW-0479">Metal-binding</keyword>
<keyword evidence="3" id="KW-0862">Zinc</keyword>
<dbReference type="OrthoDB" id="92090at2759"/>
<sequence>MTNPPISYVPQRPEKEDDELCPNCEKAVQTEGIACDNCNNWYHYECVGLTEDNINSFQKLEFPCDQRNDDLLYLGATNISQPKENDQETENNTSGSIQWSSKKLHYRKRKNGKNNTSGTKSTNIQRKTKIKYIDSEQDQTLITQRTRILDLENKVNQLRTLLQTFKEHIKTKVMQLTTTLHSNIPTSLDLLILRIKLLKT</sequence>
<dbReference type="AlphaFoldDB" id="A0A6J8EWQ6"/>
<evidence type="ECO:0000256" key="1">
    <source>
        <dbReference type="ARBA" id="ARBA00022723"/>
    </source>
</evidence>
<evidence type="ECO:0000256" key="4">
    <source>
        <dbReference type="SAM" id="MobiDB-lite"/>
    </source>
</evidence>
<evidence type="ECO:0000256" key="3">
    <source>
        <dbReference type="ARBA" id="ARBA00022833"/>
    </source>
</evidence>
<proteinExistence type="predicted"/>
<dbReference type="InterPro" id="IPR019787">
    <property type="entry name" value="Znf_PHD-finger"/>
</dbReference>
<organism evidence="6 7">
    <name type="scientific">Mytilus coruscus</name>
    <name type="common">Sea mussel</name>
    <dbReference type="NCBI Taxonomy" id="42192"/>
    <lineage>
        <taxon>Eukaryota</taxon>
        <taxon>Metazoa</taxon>
        <taxon>Spiralia</taxon>
        <taxon>Lophotrochozoa</taxon>
        <taxon>Mollusca</taxon>
        <taxon>Bivalvia</taxon>
        <taxon>Autobranchia</taxon>
        <taxon>Pteriomorphia</taxon>
        <taxon>Mytilida</taxon>
        <taxon>Mytiloidea</taxon>
        <taxon>Mytilidae</taxon>
        <taxon>Mytilinae</taxon>
        <taxon>Mytilus</taxon>
    </lineage>
</organism>
<feature type="compositionally biased region" description="Polar residues" evidence="4">
    <location>
        <begin position="90"/>
        <end position="101"/>
    </location>
</feature>
<dbReference type="SUPFAM" id="SSF57903">
    <property type="entry name" value="FYVE/PHD zinc finger"/>
    <property type="match status" value="1"/>
</dbReference>
<dbReference type="Pfam" id="PF00628">
    <property type="entry name" value="PHD"/>
    <property type="match status" value="1"/>
</dbReference>
<keyword evidence="2" id="KW-0863">Zinc-finger</keyword>